<evidence type="ECO:0000256" key="2">
    <source>
        <dbReference type="RuleBase" id="RU000363"/>
    </source>
</evidence>
<organism evidence="3 4">
    <name type="scientific">Brevibacterium rongguiense</name>
    <dbReference type="NCBI Taxonomy" id="2695267"/>
    <lineage>
        <taxon>Bacteria</taxon>
        <taxon>Bacillati</taxon>
        <taxon>Actinomycetota</taxon>
        <taxon>Actinomycetes</taxon>
        <taxon>Micrococcales</taxon>
        <taxon>Brevibacteriaceae</taxon>
        <taxon>Brevibacterium</taxon>
    </lineage>
</organism>
<dbReference type="PANTHER" id="PTHR42879:SF2">
    <property type="entry name" value="3-OXOACYL-[ACYL-CARRIER-PROTEIN] REDUCTASE FABG"/>
    <property type="match status" value="1"/>
</dbReference>
<dbReference type="InterPro" id="IPR050259">
    <property type="entry name" value="SDR"/>
</dbReference>
<evidence type="ECO:0000313" key="3">
    <source>
        <dbReference type="EMBL" id="MYM18766.1"/>
    </source>
</evidence>
<dbReference type="CDD" id="cd05233">
    <property type="entry name" value="SDR_c"/>
    <property type="match status" value="1"/>
</dbReference>
<keyword evidence="4" id="KW-1185">Reference proteome</keyword>
<dbReference type="PANTHER" id="PTHR42879">
    <property type="entry name" value="3-OXOACYL-(ACYL-CARRIER-PROTEIN) REDUCTASE"/>
    <property type="match status" value="1"/>
</dbReference>
<comment type="similarity">
    <text evidence="1 2">Belongs to the short-chain dehydrogenases/reductases (SDR) family.</text>
</comment>
<dbReference type="PIRSF" id="PIRSF000126">
    <property type="entry name" value="11-beta-HSD1"/>
    <property type="match status" value="1"/>
</dbReference>
<dbReference type="PRINTS" id="PR00080">
    <property type="entry name" value="SDRFAMILY"/>
</dbReference>
<dbReference type="Gene3D" id="3.40.50.720">
    <property type="entry name" value="NAD(P)-binding Rossmann-like Domain"/>
    <property type="match status" value="1"/>
</dbReference>
<comment type="caution">
    <text evidence="3">The sequence shown here is derived from an EMBL/GenBank/DDBJ whole genome shotgun (WGS) entry which is preliminary data.</text>
</comment>
<dbReference type="InterPro" id="IPR036291">
    <property type="entry name" value="NAD(P)-bd_dom_sf"/>
</dbReference>
<dbReference type="EMBL" id="WWEQ01000005">
    <property type="protein sequence ID" value="MYM18766.1"/>
    <property type="molecule type" value="Genomic_DNA"/>
</dbReference>
<evidence type="ECO:0000313" key="4">
    <source>
        <dbReference type="Proteomes" id="UP000469215"/>
    </source>
</evidence>
<reference evidence="3 4" key="1">
    <citation type="submission" date="2020-01" db="EMBL/GenBank/DDBJ databases">
        <authorList>
            <person name="Deng T."/>
        </authorList>
    </citation>
    <scope>NUCLEOTIDE SEQUENCE [LARGE SCALE GENOMIC DNA]</scope>
    <source>
        <strain evidence="3 4">5221</strain>
    </source>
</reference>
<dbReference type="AlphaFoldDB" id="A0A6N9H4S0"/>
<protein>
    <submittedName>
        <fullName evidence="3">SDR family NAD(P)-dependent oxidoreductase</fullName>
    </submittedName>
</protein>
<evidence type="ECO:0000256" key="1">
    <source>
        <dbReference type="ARBA" id="ARBA00006484"/>
    </source>
</evidence>
<dbReference type="PRINTS" id="PR00081">
    <property type="entry name" value="GDHRDH"/>
</dbReference>
<sequence length="279" mass="28745">MDTAPKDTEPLDTAAPRETAPRALITGSTSGIGAAFAAQLAQEGYDLVLVARGAQRLEAQAAQLRERWGIGASAVPADLATEAGIAAVAEVIDAERIDVLVNNAGYGLASSALETPVAELAAMSTVLLRAVQVLSWHAARRMLDRGRGGIVTVTSLAALTTMGEYAADKAAATVFTESLAAELAGTPVTATAVLPGFVATQFHAAMGAQRPAFPRLAWLRPEQVAREALAAARRGAVTCVPGAQYRVLAAVAPLVPRPLVRWASAGFGFDRAARAAPVS</sequence>
<gene>
    <name evidence="3" type="ORF">GSY69_01920</name>
</gene>
<accession>A0A6N9H4S0</accession>
<dbReference type="Proteomes" id="UP000469215">
    <property type="component" value="Unassembled WGS sequence"/>
</dbReference>
<dbReference type="SUPFAM" id="SSF51735">
    <property type="entry name" value="NAD(P)-binding Rossmann-fold domains"/>
    <property type="match status" value="1"/>
</dbReference>
<name>A0A6N9H4S0_9MICO</name>
<dbReference type="RefSeq" id="WP_160952211.1">
    <property type="nucleotide sequence ID" value="NZ_WWEQ01000005.1"/>
</dbReference>
<dbReference type="Pfam" id="PF00106">
    <property type="entry name" value="adh_short"/>
    <property type="match status" value="1"/>
</dbReference>
<dbReference type="InterPro" id="IPR002347">
    <property type="entry name" value="SDR_fam"/>
</dbReference>
<proteinExistence type="inferred from homology"/>